<sequence length="202" mass="23077">MKQEDLRFYGEFAPKLEEIEQLLMREIQAMLDSISTDPETTLAEHIKCRVKSADSLCEKLRRFELEETAACAIKNLSDIVGVRVITHFVGDIYTVLELIEKNDHWKVVTVKDYIANAKPNGYRSLHVLLNLPFGVGGIDTINVEIQLRTIAMDCWASLEHQLKYKKHIKNTALIVDELKRCADEMASTDLSMQTIRDLIQKG</sequence>
<dbReference type="InterPro" id="IPR052366">
    <property type="entry name" value="GTP_Pyrophosphokinase"/>
</dbReference>
<dbReference type="InterPro" id="IPR007685">
    <property type="entry name" value="RelA_SpoT"/>
</dbReference>
<name>A0A934WP89_9FIRM</name>
<dbReference type="GO" id="GO:0015969">
    <property type="term" value="P:guanosine tetraphosphate metabolic process"/>
    <property type="evidence" value="ECO:0007669"/>
    <property type="project" value="InterPro"/>
</dbReference>
<evidence type="ECO:0000313" key="3">
    <source>
        <dbReference type="EMBL" id="MBK6087486.1"/>
    </source>
</evidence>
<comment type="pathway">
    <text evidence="1">Purine metabolism; ppGpp biosynthesis; ppGpp from GTP: step 1/2.</text>
</comment>
<dbReference type="PANTHER" id="PTHR47837:SF2">
    <property type="entry name" value="GTP PYROPHOSPHOKINASE YWAC"/>
    <property type="match status" value="1"/>
</dbReference>
<feature type="domain" description="RelA/SpoT" evidence="2">
    <location>
        <begin position="48"/>
        <end position="170"/>
    </location>
</feature>
<dbReference type="PANTHER" id="PTHR47837">
    <property type="entry name" value="GTP PYROPHOSPHOKINASE YJBM"/>
    <property type="match status" value="1"/>
</dbReference>
<dbReference type="CDD" id="cd05399">
    <property type="entry name" value="NT_Rel-Spo_like"/>
    <property type="match status" value="1"/>
</dbReference>
<gene>
    <name evidence="3" type="ORF">JKK62_02270</name>
</gene>
<dbReference type="SMART" id="SM00954">
    <property type="entry name" value="RelA_SpoT"/>
    <property type="match status" value="1"/>
</dbReference>
<keyword evidence="4" id="KW-1185">Reference proteome</keyword>
<reference evidence="3" key="1">
    <citation type="submission" date="2021-01" db="EMBL/GenBank/DDBJ databases">
        <title>Genome public.</title>
        <authorList>
            <person name="Liu C."/>
            <person name="Sun Q."/>
        </authorList>
    </citation>
    <scope>NUCLEOTIDE SEQUENCE</scope>
    <source>
        <strain evidence="3">M6</strain>
    </source>
</reference>
<dbReference type="InterPro" id="IPR043519">
    <property type="entry name" value="NT_sf"/>
</dbReference>
<dbReference type="Proteomes" id="UP000633365">
    <property type="component" value="Unassembled WGS sequence"/>
</dbReference>
<dbReference type="EMBL" id="JAEQMG010000035">
    <property type="protein sequence ID" value="MBK6087486.1"/>
    <property type="molecule type" value="Genomic_DNA"/>
</dbReference>
<dbReference type="AlphaFoldDB" id="A0A934WP89"/>
<accession>A0A934WP89</accession>
<evidence type="ECO:0000313" key="4">
    <source>
        <dbReference type="Proteomes" id="UP000633365"/>
    </source>
</evidence>
<comment type="caution">
    <text evidence="3">The sequence shown here is derived from an EMBL/GenBank/DDBJ whole genome shotgun (WGS) entry which is preliminary data.</text>
</comment>
<dbReference type="Pfam" id="PF04607">
    <property type="entry name" value="RelA_SpoT"/>
    <property type="match status" value="1"/>
</dbReference>
<dbReference type="Gene3D" id="3.30.460.10">
    <property type="entry name" value="Beta Polymerase, domain 2"/>
    <property type="match status" value="1"/>
</dbReference>
<dbReference type="Gene3D" id="1.10.287.860">
    <property type="entry name" value="Nucleotidyltransferase"/>
    <property type="match status" value="1"/>
</dbReference>
<evidence type="ECO:0000256" key="1">
    <source>
        <dbReference type="ARBA" id="ARBA00004976"/>
    </source>
</evidence>
<dbReference type="SUPFAM" id="SSF81301">
    <property type="entry name" value="Nucleotidyltransferase"/>
    <property type="match status" value="1"/>
</dbReference>
<evidence type="ECO:0000259" key="2">
    <source>
        <dbReference type="SMART" id="SM00954"/>
    </source>
</evidence>
<organism evidence="3 4">
    <name type="scientific">Ruminococcus difficilis</name>
    <dbReference type="NCBI Taxonomy" id="2763069"/>
    <lineage>
        <taxon>Bacteria</taxon>
        <taxon>Bacillati</taxon>
        <taxon>Bacillota</taxon>
        <taxon>Clostridia</taxon>
        <taxon>Eubacteriales</taxon>
        <taxon>Oscillospiraceae</taxon>
        <taxon>Ruminococcus</taxon>
    </lineage>
</organism>
<protein>
    <recommendedName>
        <fullName evidence="2">RelA/SpoT domain-containing protein</fullName>
    </recommendedName>
</protein>
<proteinExistence type="predicted"/>